<organism evidence="1 2">
    <name type="scientific">Candidatus Taylorbacteria bacterium RIFCSPHIGHO2_01_FULL_51_15</name>
    <dbReference type="NCBI Taxonomy" id="1802304"/>
    <lineage>
        <taxon>Bacteria</taxon>
        <taxon>Candidatus Tayloriibacteriota</taxon>
    </lineage>
</organism>
<dbReference type="PANTHER" id="PTHR21485:SF6">
    <property type="entry name" value="N-ACYLNEURAMINATE CYTIDYLYLTRANSFERASE-RELATED"/>
    <property type="match status" value="1"/>
</dbReference>
<dbReference type="InterPro" id="IPR029044">
    <property type="entry name" value="Nucleotide-diphossugar_trans"/>
</dbReference>
<dbReference type="Proteomes" id="UP000178121">
    <property type="component" value="Unassembled WGS sequence"/>
</dbReference>
<accession>A0A1G2M911</accession>
<comment type="caution">
    <text evidence="1">The sequence shown here is derived from an EMBL/GenBank/DDBJ whole genome shotgun (WGS) entry which is preliminary data.</text>
</comment>
<reference evidence="1 2" key="1">
    <citation type="journal article" date="2016" name="Nat. Commun.">
        <title>Thousands of microbial genomes shed light on interconnected biogeochemical processes in an aquifer system.</title>
        <authorList>
            <person name="Anantharaman K."/>
            <person name="Brown C.T."/>
            <person name="Hug L.A."/>
            <person name="Sharon I."/>
            <person name="Castelle C.J."/>
            <person name="Probst A.J."/>
            <person name="Thomas B.C."/>
            <person name="Singh A."/>
            <person name="Wilkins M.J."/>
            <person name="Karaoz U."/>
            <person name="Brodie E.L."/>
            <person name="Williams K.H."/>
            <person name="Hubbard S.S."/>
            <person name="Banfield J.F."/>
        </authorList>
    </citation>
    <scope>NUCLEOTIDE SEQUENCE [LARGE SCALE GENOMIC DNA]</scope>
</reference>
<dbReference type="Pfam" id="PF02348">
    <property type="entry name" value="CTP_transf_3"/>
    <property type="match status" value="1"/>
</dbReference>
<proteinExistence type="predicted"/>
<dbReference type="InterPro" id="IPR003329">
    <property type="entry name" value="Cytidylyl_trans"/>
</dbReference>
<dbReference type="EMBL" id="MHRI01000030">
    <property type="protein sequence ID" value="OHA20395.1"/>
    <property type="molecule type" value="Genomic_DNA"/>
</dbReference>
<evidence type="ECO:0000313" key="1">
    <source>
        <dbReference type="EMBL" id="OHA20395.1"/>
    </source>
</evidence>
<evidence type="ECO:0008006" key="3">
    <source>
        <dbReference type="Google" id="ProtNLM"/>
    </source>
</evidence>
<dbReference type="Gene3D" id="3.90.550.10">
    <property type="entry name" value="Spore Coat Polysaccharide Biosynthesis Protein SpsA, Chain A"/>
    <property type="match status" value="1"/>
</dbReference>
<dbReference type="PANTHER" id="PTHR21485">
    <property type="entry name" value="HAD SUPERFAMILY MEMBERS CMAS AND KDSC"/>
    <property type="match status" value="1"/>
</dbReference>
<dbReference type="CDD" id="cd02513">
    <property type="entry name" value="CMP-NeuAc_Synthase"/>
    <property type="match status" value="1"/>
</dbReference>
<dbReference type="SUPFAM" id="SSF53448">
    <property type="entry name" value="Nucleotide-diphospho-sugar transferases"/>
    <property type="match status" value="1"/>
</dbReference>
<gene>
    <name evidence="1" type="ORF">A2849_01295</name>
</gene>
<protein>
    <recommendedName>
        <fullName evidence="3">Acylneuraminate cytidylyltransferase</fullName>
    </recommendedName>
</protein>
<name>A0A1G2M911_9BACT</name>
<dbReference type="GO" id="GO:0008781">
    <property type="term" value="F:N-acylneuraminate cytidylyltransferase activity"/>
    <property type="evidence" value="ECO:0007669"/>
    <property type="project" value="TreeGrafter"/>
</dbReference>
<dbReference type="AlphaFoldDB" id="A0A1G2M911"/>
<sequence length="235" mass="26523">MEILGIIPARGGSKSIPRKNIKPLLGKPLIAWSIESAKQSKLSRVIVSTDDAEIAAVAKKYGAEVPFMRPGEFALDTTPSEPVLRHALDWLKKHENYVPDAVALLQPTNPIRTAKQIDNAIEIFIEKQPDSVVTVHEAIANNNPGWILKRNEKDEVVLWNGDPLRKIPARRQELPKGYSRNDCIYLFKPQNLYEETPNLYGSKVELLVMQENESADINTSSDWDLLENRMKLLGY</sequence>
<evidence type="ECO:0000313" key="2">
    <source>
        <dbReference type="Proteomes" id="UP000178121"/>
    </source>
</evidence>
<dbReference type="InterPro" id="IPR050793">
    <property type="entry name" value="CMP-NeuNAc_synthase"/>
</dbReference>